<dbReference type="OrthoDB" id="1442048at2"/>
<evidence type="ECO:0000256" key="2">
    <source>
        <dbReference type="SAM" id="SignalP"/>
    </source>
</evidence>
<dbReference type="InterPro" id="IPR013229">
    <property type="entry name" value="PEGA"/>
</dbReference>
<keyword evidence="5" id="KW-1185">Reference proteome</keyword>
<dbReference type="Pfam" id="PF08308">
    <property type="entry name" value="PEGA"/>
    <property type="match status" value="1"/>
</dbReference>
<dbReference type="KEGG" id="grs:C7S20_07890"/>
<dbReference type="Proteomes" id="UP000241507">
    <property type="component" value="Chromosome"/>
</dbReference>
<proteinExistence type="predicted"/>
<sequence>MKLKNLFTLIVGILLLFSSCASSTIIDSYPSNATIYINGEKVGKTPYKHRDTKIVGSTNEVRIEKTGFKTYKSSFSKNEEIAVGPLIGGVFVLVPYLWIMKYKKARVYDLIPEE</sequence>
<accession>A0A2R3Z4J5</accession>
<feature type="domain" description="PEGA" evidence="3">
    <location>
        <begin position="24"/>
        <end position="73"/>
    </location>
</feature>
<keyword evidence="1" id="KW-1133">Transmembrane helix</keyword>
<dbReference type="PROSITE" id="PS51257">
    <property type="entry name" value="PROKAR_LIPOPROTEIN"/>
    <property type="match status" value="1"/>
</dbReference>
<feature type="signal peptide" evidence="2">
    <location>
        <begin position="1"/>
        <end position="23"/>
    </location>
</feature>
<evidence type="ECO:0000313" key="4">
    <source>
        <dbReference type="EMBL" id="AVR45196.1"/>
    </source>
</evidence>
<feature type="chain" id="PRO_5015303917" evidence="2">
    <location>
        <begin position="24"/>
        <end position="114"/>
    </location>
</feature>
<keyword evidence="2" id="KW-0732">Signal</keyword>
<keyword evidence="1" id="KW-0812">Transmembrane</keyword>
<evidence type="ECO:0000313" key="5">
    <source>
        <dbReference type="Proteomes" id="UP000241507"/>
    </source>
</evidence>
<name>A0A2R3Z4J5_9FLAO</name>
<evidence type="ECO:0000256" key="1">
    <source>
        <dbReference type="SAM" id="Phobius"/>
    </source>
</evidence>
<dbReference type="RefSeq" id="WP_107011974.1">
    <property type="nucleotide sequence ID" value="NZ_CP028136.1"/>
</dbReference>
<dbReference type="AlphaFoldDB" id="A0A2R3Z4J5"/>
<reference evidence="5" key="1">
    <citation type="submission" date="2018-03" db="EMBL/GenBank/DDBJ databases">
        <title>Gramella fulva sp. nov., isolated from a dry surface of tidal flat.</title>
        <authorList>
            <person name="Hwang S.H."/>
            <person name="Hwang W.M."/>
            <person name="Kang K."/>
            <person name="Ahn T.-Y."/>
        </authorList>
    </citation>
    <scope>NUCLEOTIDE SEQUENCE [LARGE SCALE GENOMIC DNA]</scope>
    <source>
        <strain evidence="5">SH35</strain>
    </source>
</reference>
<feature type="transmembrane region" description="Helical" evidence="1">
    <location>
        <begin position="81"/>
        <end position="99"/>
    </location>
</feature>
<organism evidence="4 5">
    <name type="scientific">Christiangramia fulva</name>
    <dbReference type="NCBI Taxonomy" id="2126553"/>
    <lineage>
        <taxon>Bacteria</taxon>
        <taxon>Pseudomonadati</taxon>
        <taxon>Bacteroidota</taxon>
        <taxon>Flavobacteriia</taxon>
        <taxon>Flavobacteriales</taxon>
        <taxon>Flavobacteriaceae</taxon>
        <taxon>Christiangramia</taxon>
    </lineage>
</organism>
<protein>
    <submittedName>
        <fullName evidence="4">PEGA domain-containing protein</fullName>
    </submittedName>
</protein>
<keyword evidence="1" id="KW-0472">Membrane</keyword>
<evidence type="ECO:0000259" key="3">
    <source>
        <dbReference type="Pfam" id="PF08308"/>
    </source>
</evidence>
<dbReference type="EMBL" id="CP028136">
    <property type="protein sequence ID" value="AVR45196.1"/>
    <property type="molecule type" value="Genomic_DNA"/>
</dbReference>
<gene>
    <name evidence="4" type="ORF">C7S20_07890</name>
</gene>